<evidence type="ECO:0008006" key="3">
    <source>
        <dbReference type="Google" id="ProtNLM"/>
    </source>
</evidence>
<accession>A0A9Y1BQM9</accession>
<feature type="transmembrane region" description="Helical" evidence="1">
    <location>
        <begin position="922"/>
        <end position="940"/>
    </location>
</feature>
<name>A0A9Y1BQM9_9ARCH</name>
<evidence type="ECO:0000256" key="1">
    <source>
        <dbReference type="SAM" id="Phobius"/>
    </source>
</evidence>
<dbReference type="InterPro" id="IPR013783">
    <property type="entry name" value="Ig-like_fold"/>
</dbReference>
<gene>
    <name evidence="2" type="ORF">K9W46_13935</name>
</gene>
<dbReference type="AlphaFoldDB" id="A0A9Y1BQM9"/>
<protein>
    <recommendedName>
        <fullName evidence="3">Ig-like domain-containing protein</fullName>
    </recommendedName>
</protein>
<proteinExistence type="predicted"/>
<keyword evidence="1" id="KW-1133">Transmembrane helix</keyword>
<evidence type="ECO:0000313" key="2">
    <source>
        <dbReference type="EMBL" id="UJG43456.1"/>
    </source>
</evidence>
<organism evidence="2">
    <name type="scientific">Candidatus Heimdallarchaeum endolithica</name>
    <dbReference type="NCBI Taxonomy" id="2876572"/>
    <lineage>
        <taxon>Archaea</taxon>
        <taxon>Promethearchaeati</taxon>
        <taxon>Candidatus Heimdallarchaeota</taxon>
        <taxon>Candidatus Heimdallarchaeia (ex Rinke et al. 2021) (nom. nud.)</taxon>
        <taxon>Candidatus Heimdallarchaeales</taxon>
        <taxon>Candidatus Heimdallarchaeaceae</taxon>
        <taxon>Candidatus Heimdallarchaeum</taxon>
    </lineage>
</organism>
<keyword evidence="1" id="KW-0812">Transmembrane</keyword>
<sequence>MIKRRIFVIALIFVVIFTSFLSFQTVSVNAESYQLSNGDTFIYNYERNENTYTHNLFMPDENKESYAFNSIYFSKDEHKHLRAFNVTNTNISSTYIEVLDVQTGHHYYSRYWNNTYYKWNSNGWYEDNLDESYDIIYTTSDSGNANYMYFNNYTNLVFDPTFNFGISTFISQETRTYIVNGEIFTLLVDVYYSKLNECEDTWNFTIYGVETTVHIYNYDEYYYYVDNNTGILLEFKKNYHCEEFYSFYEYLSDYNTYVNFTHSENRGFSELHTLTRASRFYSTSDNSFVPYFIFKDYNWDKPITNSTTGITFPLQFSKDVVKMEFYVRNSQYVDWLWNLVDSQTITGTELNYTAPIEDFEYLFKKMNKEFKIIVYDAKGNFFVKCYSLEDRRYPIPEWQSQIETSAKYKMVEDKELVLKPLYIYSDTTWKVETRFYYNQSDLTQFWSNTYESYGNRTIDLWIGGTLTVGDYTVNITFTDAVNTTYSEIVPVTIYPSGTDVDPPSLNVPWYEEKDIGKPHKWVIGDYEEFWFETWDDNPNYYKFYIDGVLYDTENYSEQIRKYYTLNDLINEVGLHNLTVITYDQSGNYRKESFWLKAYPEGTDVKRPGVESTEISYYELGSAERFTFKIFEQNPDYYEIKLNGEIISSGNYNRDNFEIFFTGKELFNETGINILTLFANDTSGKVGDGDWQTNVVPSQPELDPPTFENIYDVDYYRIGDDYDFSFYINDKYPDTYNLYINGNLTLSNVPYEGYGWYPENEQHLQLRDYIFEEGTYEIYIEAFDQWGNNNNITIYVNAYNEAYQDDYDAPQIDTNMDYWHAIEYVIGTSKTVKFTLYDANPDYYELYIDDELIKTDSYTDGSTISFNLNTYITEEGVHSIKMVAYDVFGNSNELKLSIKAVYESSSSGDTNETTSQDKQTLDLPFSIWSIFIALPVITIIAKKFKKYKT</sequence>
<dbReference type="Gene3D" id="2.60.40.10">
    <property type="entry name" value="Immunoglobulins"/>
    <property type="match status" value="1"/>
</dbReference>
<dbReference type="EMBL" id="CP084167">
    <property type="protein sequence ID" value="UJG43456.1"/>
    <property type="molecule type" value="Genomic_DNA"/>
</dbReference>
<reference evidence="2" key="1">
    <citation type="journal article" date="2022" name="Nat. Microbiol.">
        <title>Unique mobile elements and scalable gene flow at the prokaryote-eukaryote boundary revealed by circularized Asgard archaea genomes.</title>
        <authorList>
            <person name="Wu F."/>
            <person name="Speth D.R."/>
            <person name="Philosof A."/>
            <person name="Cremiere A."/>
            <person name="Narayanan A."/>
            <person name="Barco R.A."/>
            <person name="Connon S.A."/>
            <person name="Amend J.P."/>
            <person name="Antoshechkin I.A."/>
            <person name="Orphan V.J."/>
        </authorList>
    </citation>
    <scope>NUCLEOTIDE SEQUENCE</scope>
    <source>
        <strain evidence="2">PR6</strain>
    </source>
</reference>
<keyword evidence="1" id="KW-0472">Membrane</keyword>
<dbReference type="Proteomes" id="UP001200513">
    <property type="component" value="Chromosome"/>
</dbReference>